<name>A0A2W7BUJ7_9HYPH</name>
<feature type="transmembrane region" description="Helical" evidence="6">
    <location>
        <begin position="94"/>
        <end position="112"/>
    </location>
</feature>
<comment type="subcellular location">
    <subcellularLocation>
        <location evidence="1">Endomembrane system</location>
        <topology evidence="1">Multi-pass membrane protein</topology>
    </subcellularLocation>
</comment>
<feature type="transmembrane region" description="Helical" evidence="6">
    <location>
        <begin position="238"/>
        <end position="257"/>
    </location>
</feature>
<feature type="transmembrane region" description="Helical" evidence="6">
    <location>
        <begin position="118"/>
        <end position="136"/>
    </location>
</feature>
<sequence length="532" mass="56095">MNRQIEPRPLLTKPEVLGAALVLTGVVLTAVMDSIASTALSIGRLDMLGDIHATTDEFATFDIAFLAAKLTGFLVAPLFVAALKPTPCLRAGTVALLLASAAMISSVDIAWIDVCRIVQGLAGATVLVAGQTLLFLRFPNRQQPIVQALLALGSVMAPTTVTPALQGWLVDHLSWDWIFLTNVPVGIVALVMLAADRGQTFRHRIRIPFIQIALAGIAAASLTYVSQQGSRFNWFDDGHIILLTATGLLAVILLLLWEFRFASDRLILPASPLGDPDYCFALVASLVAGFALSGSAFLIPAFALNVLNFTATDAGTLLLPSGAMLGCSLLIAGIGIKKSGINPFALAPVGIVFFASSMWLMSGSTSDSGAVDLEFPLLLRGFGLGFLFVSLTLVAFMRLPAKALPFGIGLFDLGKQVGGLAGTALLQTYLDRQLAYNRTVLASHLGVGDVVVEERLKAVAGQLAARGLDSVVSGKAALSLLRQAVDRQAVTISFNEAFFAVVLLFLVAAPCLILSKRLLGSRSTVKVSISRG</sequence>
<feature type="transmembrane region" description="Helical" evidence="6">
    <location>
        <begin position="343"/>
        <end position="362"/>
    </location>
</feature>
<dbReference type="SUPFAM" id="SSF103473">
    <property type="entry name" value="MFS general substrate transporter"/>
    <property type="match status" value="1"/>
</dbReference>
<keyword evidence="5 6" id="KW-0472">Membrane</keyword>
<dbReference type="AlphaFoldDB" id="A0A2W7BUJ7"/>
<proteinExistence type="predicted"/>
<dbReference type="PANTHER" id="PTHR23501:SF191">
    <property type="entry name" value="VACUOLAR BASIC AMINO ACID TRANSPORTER 4"/>
    <property type="match status" value="1"/>
</dbReference>
<dbReference type="GO" id="GO:0012505">
    <property type="term" value="C:endomembrane system"/>
    <property type="evidence" value="ECO:0007669"/>
    <property type="project" value="UniProtKB-SubCell"/>
</dbReference>
<dbReference type="GO" id="GO:0005886">
    <property type="term" value="C:plasma membrane"/>
    <property type="evidence" value="ECO:0007669"/>
    <property type="project" value="TreeGrafter"/>
</dbReference>
<evidence type="ECO:0000256" key="3">
    <source>
        <dbReference type="ARBA" id="ARBA00022692"/>
    </source>
</evidence>
<evidence type="ECO:0000313" key="8">
    <source>
        <dbReference type="Proteomes" id="UP000248616"/>
    </source>
</evidence>
<dbReference type="Gene3D" id="1.20.1250.20">
    <property type="entry name" value="MFS general substrate transporter like domains"/>
    <property type="match status" value="1"/>
</dbReference>
<keyword evidence="8" id="KW-1185">Reference proteome</keyword>
<dbReference type="GO" id="GO:0022857">
    <property type="term" value="F:transmembrane transporter activity"/>
    <property type="evidence" value="ECO:0007669"/>
    <property type="project" value="InterPro"/>
</dbReference>
<dbReference type="InterPro" id="IPR011701">
    <property type="entry name" value="MFS"/>
</dbReference>
<evidence type="ECO:0000256" key="6">
    <source>
        <dbReference type="SAM" id="Phobius"/>
    </source>
</evidence>
<feature type="transmembrane region" description="Helical" evidence="6">
    <location>
        <begin position="148"/>
        <end position="169"/>
    </location>
</feature>
<protein>
    <submittedName>
        <fullName evidence="7">MFS transporter</fullName>
    </submittedName>
</protein>
<gene>
    <name evidence="7" type="ORF">B5V02_31060</name>
</gene>
<feature type="transmembrane region" description="Helical" evidence="6">
    <location>
        <begin position="377"/>
        <end position="396"/>
    </location>
</feature>
<keyword evidence="4 6" id="KW-1133">Transmembrane helix</keyword>
<evidence type="ECO:0000256" key="2">
    <source>
        <dbReference type="ARBA" id="ARBA00022448"/>
    </source>
</evidence>
<feature type="transmembrane region" description="Helical" evidence="6">
    <location>
        <begin position="20"/>
        <end position="43"/>
    </location>
</feature>
<comment type="caution">
    <text evidence="7">The sequence shown here is derived from an EMBL/GenBank/DDBJ whole genome shotgun (WGS) entry which is preliminary data.</text>
</comment>
<keyword evidence="3 6" id="KW-0812">Transmembrane</keyword>
<evidence type="ECO:0000256" key="1">
    <source>
        <dbReference type="ARBA" id="ARBA00004127"/>
    </source>
</evidence>
<dbReference type="InterPro" id="IPR036259">
    <property type="entry name" value="MFS_trans_sf"/>
</dbReference>
<dbReference type="Pfam" id="PF07690">
    <property type="entry name" value="MFS_1"/>
    <property type="match status" value="1"/>
</dbReference>
<evidence type="ECO:0000256" key="4">
    <source>
        <dbReference type="ARBA" id="ARBA00022989"/>
    </source>
</evidence>
<evidence type="ECO:0000256" key="5">
    <source>
        <dbReference type="ARBA" id="ARBA00023136"/>
    </source>
</evidence>
<dbReference type="EMBL" id="MZXV01000070">
    <property type="protein sequence ID" value="PZV34565.1"/>
    <property type="molecule type" value="Genomic_DNA"/>
</dbReference>
<keyword evidence="2" id="KW-0813">Transport</keyword>
<feature type="transmembrane region" description="Helical" evidence="6">
    <location>
        <begin position="207"/>
        <end position="226"/>
    </location>
</feature>
<accession>A0A2W7BUJ7</accession>
<feature type="transmembrane region" description="Helical" evidence="6">
    <location>
        <begin position="278"/>
        <end position="302"/>
    </location>
</feature>
<feature type="transmembrane region" description="Helical" evidence="6">
    <location>
        <begin position="497"/>
        <end position="515"/>
    </location>
</feature>
<dbReference type="Proteomes" id="UP000248616">
    <property type="component" value="Unassembled WGS sequence"/>
</dbReference>
<organism evidence="7 8">
    <name type="scientific">Mesorhizobium kowhaii</name>
    <dbReference type="NCBI Taxonomy" id="1300272"/>
    <lineage>
        <taxon>Bacteria</taxon>
        <taxon>Pseudomonadati</taxon>
        <taxon>Pseudomonadota</taxon>
        <taxon>Alphaproteobacteria</taxon>
        <taxon>Hyphomicrobiales</taxon>
        <taxon>Phyllobacteriaceae</taxon>
        <taxon>Mesorhizobium</taxon>
    </lineage>
</organism>
<reference evidence="8" key="1">
    <citation type="submission" date="2017-03" db="EMBL/GenBank/DDBJ databases">
        <authorList>
            <person name="Safronova V.I."/>
            <person name="Sazanova A.L."/>
            <person name="Chirak E.R."/>
        </authorList>
    </citation>
    <scope>NUCLEOTIDE SEQUENCE [LARGE SCALE GENOMIC DNA]</scope>
    <source>
        <strain evidence="8">Ach-343</strain>
    </source>
</reference>
<dbReference type="RefSeq" id="WP_111547879.1">
    <property type="nucleotide sequence ID" value="NZ_MZXV01000070.1"/>
</dbReference>
<dbReference type="OrthoDB" id="9771737at2"/>
<evidence type="ECO:0000313" key="7">
    <source>
        <dbReference type="EMBL" id="PZV34565.1"/>
    </source>
</evidence>
<feature type="transmembrane region" description="Helical" evidence="6">
    <location>
        <begin position="63"/>
        <end position="82"/>
    </location>
</feature>
<feature type="transmembrane region" description="Helical" evidence="6">
    <location>
        <begin position="314"/>
        <end position="336"/>
    </location>
</feature>
<dbReference type="PANTHER" id="PTHR23501">
    <property type="entry name" value="MAJOR FACILITATOR SUPERFAMILY"/>
    <property type="match status" value="1"/>
</dbReference>
<feature type="transmembrane region" description="Helical" evidence="6">
    <location>
        <begin position="175"/>
        <end position="195"/>
    </location>
</feature>